<evidence type="ECO:0000313" key="7">
    <source>
        <dbReference type="Proteomes" id="UP001303211"/>
    </source>
</evidence>
<dbReference type="SMART" id="SM00419">
    <property type="entry name" value="HTH_CRP"/>
    <property type="match status" value="1"/>
</dbReference>
<dbReference type="InterPro" id="IPR014710">
    <property type="entry name" value="RmlC-like_jellyroll"/>
</dbReference>
<dbReference type="SMART" id="SM00100">
    <property type="entry name" value="cNMP"/>
    <property type="match status" value="1"/>
</dbReference>
<protein>
    <submittedName>
        <fullName evidence="6">Crp/Fnr family transcriptional regulator</fullName>
    </submittedName>
</protein>
<organism evidence="6 7">
    <name type="scientific">Diaphorobacter limosus</name>
    <dbReference type="NCBI Taxonomy" id="3036128"/>
    <lineage>
        <taxon>Bacteria</taxon>
        <taxon>Pseudomonadati</taxon>
        <taxon>Pseudomonadota</taxon>
        <taxon>Betaproteobacteria</taxon>
        <taxon>Burkholderiales</taxon>
        <taxon>Comamonadaceae</taxon>
        <taxon>Diaphorobacter</taxon>
    </lineage>
</organism>
<evidence type="ECO:0000259" key="5">
    <source>
        <dbReference type="PROSITE" id="PS51063"/>
    </source>
</evidence>
<dbReference type="CDD" id="cd00038">
    <property type="entry name" value="CAP_ED"/>
    <property type="match status" value="1"/>
</dbReference>
<dbReference type="InterPro" id="IPR000595">
    <property type="entry name" value="cNMP-bd_dom"/>
</dbReference>
<keyword evidence="1" id="KW-0805">Transcription regulation</keyword>
<name>A0ABZ0J5Y1_9BURK</name>
<feature type="domain" description="HTH crp-type" evidence="5">
    <location>
        <begin position="167"/>
        <end position="240"/>
    </location>
</feature>
<keyword evidence="2" id="KW-0238">DNA-binding</keyword>
<dbReference type="RefSeq" id="WP_317701971.1">
    <property type="nucleotide sequence ID" value="NZ_CP136921.1"/>
</dbReference>
<dbReference type="SUPFAM" id="SSF46785">
    <property type="entry name" value="Winged helix' DNA-binding domain"/>
    <property type="match status" value="1"/>
</dbReference>
<evidence type="ECO:0000256" key="1">
    <source>
        <dbReference type="ARBA" id="ARBA00023015"/>
    </source>
</evidence>
<evidence type="ECO:0000256" key="2">
    <source>
        <dbReference type="ARBA" id="ARBA00023125"/>
    </source>
</evidence>
<dbReference type="InterPro" id="IPR018490">
    <property type="entry name" value="cNMP-bd_dom_sf"/>
</dbReference>
<sequence>MNQRRHIPLSLPDPDPQACSLAMRLAVCQKVPLFAELDAQQLAQINRHCRAQRFDAATPVYMEGDAATHLYVVATGAVKTTRLAADGRESLIDLLTPGDFFGALPALGQKHYADSATTLTPACLLGLDASEYDAVMHEIPQVAVATLKGVAHRLTQSQQAIHMLAGAPLEQRLAAILLVLAGKVGKPWNGATLLDVPLAREDLAAMAGAATESVSRLLSQWQREGAIEAGRRWVAVADAARLRQLRDGMG</sequence>
<dbReference type="Proteomes" id="UP001303211">
    <property type="component" value="Chromosome"/>
</dbReference>
<dbReference type="InterPro" id="IPR036388">
    <property type="entry name" value="WH-like_DNA-bd_sf"/>
</dbReference>
<dbReference type="InterPro" id="IPR036390">
    <property type="entry name" value="WH_DNA-bd_sf"/>
</dbReference>
<dbReference type="Gene3D" id="2.60.120.10">
    <property type="entry name" value="Jelly Rolls"/>
    <property type="match status" value="1"/>
</dbReference>
<evidence type="ECO:0000259" key="4">
    <source>
        <dbReference type="PROSITE" id="PS50042"/>
    </source>
</evidence>
<accession>A0ABZ0J5Y1</accession>
<dbReference type="InterPro" id="IPR012318">
    <property type="entry name" value="HTH_CRP"/>
</dbReference>
<dbReference type="PRINTS" id="PR00034">
    <property type="entry name" value="HTHCRP"/>
</dbReference>
<gene>
    <name evidence="6" type="ORF">P4826_19395</name>
</gene>
<feature type="domain" description="Cyclic nucleotide-binding" evidence="4">
    <location>
        <begin position="33"/>
        <end position="136"/>
    </location>
</feature>
<evidence type="ECO:0000256" key="3">
    <source>
        <dbReference type="ARBA" id="ARBA00023163"/>
    </source>
</evidence>
<keyword evidence="7" id="KW-1185">Reference proteome</keyword>
<evidence type="ECO:0000313" key="6">
    <source>
        <dbReference type="EMBL" id="WOO32512.1"/>
    </source>
</evidence>
<dbReference type="Gene3D" id="1.10.10.10">
    <property type="entry name" value="Winged helix-like DNA-binding domain superfamily/Winged helix DNA-binding domain"/>
    <property type="match status" value="1"/>
</dbReference>
<dbReference type="EMBL" id="CP136921">
    <property type="protein sequence ID" value="WOO32512.1"/>
    <property type="molecule type" value="Genomic_DNA"/>
</dbReference>
<dbReference type="PROSITE" id="PS50042">
    <property type="entry name" value="CNMP_BINDING_3"/>
    <property type="match status" value="1"/>
</dbReference>
<dbReference type="Pfam" id="PF00027">
    <property type="entry name" value="cNMP_binding"/>
    <property type="match status" value="1"/>
</dbReference>
<dbReference type="PANTHER" id="PTHR24567">
    <property type="entry name" value="CRP FAMILY TRANSCRIPTIONAL REGULATORY PROTEIN"/>
    <property type="match status" value="1"/>
</dbReference>
<dbReference type="PROSITE" id="PS51063">
    <property type="entry name" value="HTH_CRP_2"/>
    <property type="match status" value="1"/>
</dbReference>
<keyword evidence="3" id="KW-0804">Transcription</keyword>
<dbReference type="PANTHER" id="PTHR24567:SF28">
    <property type="entry name" value="LISTERIOLYSIN REGULATORY PROTEIN"/>
    <property type="match status" value="1"/>
</dbReference>
<reference evidence="6 7" key="1">
    <citation type="submission" date="2023-03" db="EMBL/GenBank/DDBJ databases">
        <title>Diaphorobacter basophil sp. nov., isolated from a sewage-treatment plant.</title>
        <authorList>
            <person name="Yang K."/>
        </authorList>
    </citation>
    <scope>NUCLEOTIDE SEQUENCE [LARGE SCALE GENOMIC DNA]</scope>
    <source>
        <strain evidence="6 7">Y-1</strain>
    </source>
</reference>
<proteinExistence type="predicted"/>
<dbReference type="SUPFAM" id="SSF51206">
    <property type="entry name" value="cAMP-binding domain-like"/>
    <property type="match status" value="1"/>
</dbReference>
<dbReference type="Pfam" id="PF13545">
    <property type="entry name" value="HTH_Crp_2"/>
    <property type="match status" value="1"/>
</dbReference>
<dbReference type="InterPro" id="IPR050397">
    <property type="entry name" value="Env_Response_Regulators"/>
</dbReference>